<dbReference type="AlphaFoldDB" id="A0AAV9WGK6"/>
<evidence type="ECO:0000313" key="2">
    <source>
        <dbReference type="Proteomes" id="UP001370758"/>
    </source>
</evidence>
<name>A0AAV9WGK6_9PEZI</name>
<dbReference type="EMBL" id="JAVHJL010000003">
    <property type="protein sequence ID" value="KAK6507990.1"/>
    <property type="molecule type" value="Genomic_DNA"/>
</dbReference>
<organism evidence="1 2">
    <name type="scientific">Arthrobotrys musiformis</name>
    <dbReference type="NCBI Taxonomy" id="47236"/>
    <lineage>
        <taxon>Eukaryota</taxon>
        <taxon>Fungi</taxon>
        <taxon>Dikarya</taxon>
        <taxon>Ascomycota</taxon>
        <taxon>Pezizomycotina</taxon>
        <taxon>Orbiliomycetes</taxon>
        <taxon>Orbiliales</taxon>
        <taxon>Orbiliaceae</taxon>
        <taxon>Arthrobotrys</taxon>
    </lineage>
</organism>
<reference evidence="1 2" key="1">
    <citation type="submission" date="2023-08" db="EMBL/GenBank/DDBJ databases">
        <authorList>
            <person name="Palmer J.M."/>
        </authorList>
    </citation>
    <scope>NUCLEOTIDE SEQUENCE [LARGE SCALE GENOMIC DNA]</scope>
    <source>
        <strain evidence="1 2">TWF481</strain>
    </source>
</reference>
<dbReference type="Proteomes" id="UP001370758">
    <property type="component" value="Unassembled WGS sequence"/>
</dbReference>
<sequence length="310" mass="34970">MSRSSSTVSRITRNGTFVSSVAETARIKRYFDSCKVPAPSCPSRLISNADISEAAIESILSENIPNFAFVKLDNFELRNRSSVLHYDFKLRGSETLHTIKIYQCDSEEEAEDVFKCYLWGHTAPEEYWPQKISKPALGSYSVGNDMMVRWVRHSIFMSIELFEGFGKIKIRELAEKFDQHFAAASARPRGKICPRHCVLETPSNMVVEAGGEFSILVRIDEDHLGTPSAFVDNTGVASCIPSNSENPRELRFWGCGSGRTVISLWVVHNKTFHRLQGPVVSVKVKKIDEDSELARSIQNFREMCKEAGYE</sequence>
<protein>
    <submittedName>
        <fullName evidence="1">Uncharacterized protein</fullName>
    </submittedName>
</protein>
<keyword evidence="2" id="KW-1185">Reference proteome</keyword>
<accession>A0AAV9WGK6</accession>
<gene>
    <name evidence="1" type="ORF">TWF481_006409</name>
</gene>
<comment type="caution">
    <text evidence="1">The sequence shown here is derived from an EMBL/GenBank/DDBJ whole genome shotgun (WGS) entry which is preliminary data.</text>
</comment>
<evidence type="ECO:0000313" key="1">
    <source>
        <dbReference type="EMBL" id="KAK6507990.1"/>
    </source>
</evidence>
<proteinExistence type="predicted"/>